<evidence type="ECO:0000313" key="3">
    <source>
        <dbReference type="EMBL" id="CEN33892.1"/>
    </source>
</evidence>
<reference evidence="3 4" key="1">
    <citation type="submission" date="2015-01" db="EMBL/GenBank/DDBJ databases">
        <authorList>
            <person name="MANFREDI Pablo"/>
        </authorList>
    </citation>
    <scope>NUCLEOTIDE SEQUENCE [LARGE SCALE GENOMIC DNA]</scope>
    <source>
        <strain evidence="3 4">Ccy74</strain>
    </source>
</reference>
<dbReference type="PROSITE" id="PS51782">
    <property type="entry name" value="LYSM"/>
    <property type="match status" value="1"/>
</dbReference>
<sequence>MLWNSSFGLRIVFSIKDTKMNIDIKGIKIIGSIVLLIVTISLYFRVFYKVFYIETEVSTEINSAVDSAIQMDMSYRQLALLDESFMEEDTLHSPSENQNLYNFEVLKPFFEKLTALETFNDRKLNIVHIGDSHIQADAMTNLIRQRFQQQFGNAGLGFVFPYSLMRTNGGRNVRFSSNISWDNKKITEIKKNGDVGLSGYSFTTQKNNFLIELELKNKEYSFNTLKIITPSNQQMFELATNKGEVSLKPTQPKTISHKVKKGETLYAISRKYKTTVAKIQSTNKLKNNKIKVGQILKIPTSQMESKPVDLSNFNILANTSPQLFSYYMYENLDVSDKIYLTPNPKSNNFTLNGIILENDQCGVIYHNIGVNGAHISDYNKSQLFFEQLKALEPDLIVISLGTNESFGKLSASEFYAQTERFMNLIRTNYGQTPMILTSPPPSLLKKQNPNPLLIEYTDVLINNSVSRNYAVFDLYKAIGGQNSMERLINLNLIAKDRIHYTKNGYEEQGALFFQSLMSNYEKSKIAN</sequence>
<proteinExistence type="predicted"/>
<evidence type="ECO:0000256" key="1">
    <source>
        <dbReference type="SAM" id="Phobius"/>
    </source>
</evidence>
<dbReference type="InterPro" id="IPR051532">
    <property type="entry name" value="Ester_Hydrolysis_Enzymes"/>
</dbReference>
<dbReference type="GO" id="GO:0016788">
    <property type="term" value="F:hydrolase activity, acting on ester bonds"/>
    <property type="evidence" value="ECO:0007669"/>
    <property type="project" value="UniProtKB-ARBA"/>
</dbReference>
<dbReference type="InterPro" id="IPR036514">
    <property type="entry name" value="SGNH_hydro_sf"/>
</dbReference>
<dbReference type="Proteomes" id="UP000038083">
    <property type="component" value="Unassembled WGS sequence"/>
</dbReference>
<dbReference type="SMART" id="SM00257">
    <property type="entry name" value="LysM"/>
    <property type="match status" value="1"/>
</dbReference>
<dbReference type="SUPFAM" id="SSF52266">
    <property type="entry name" value="SGNH hydrolase"/>
    <property type="match status" value="1"/>
</dbReference>
<dbReference type="AlphaFoldDB" id="A0A0B7H7J3"/>
<evidence type="ECO:0000259" key="2">
    <source>
        <dbReference type="PROSITE" id="PS51782"/>
    </source>
</evidence>
<dbReference type="InterPro" id="IPR013830">
    <property type="entry name" value="SGNH_hydro"/>
</dbReference>
<dbReference type="InterPro" id="IPR036779">
    <property type="entry name" value="LysM_dom_sf"/>
</dbReference>
<protein>
    <submittedName>
        <fullName evidence="3">GDSL-like protein</fullName>
    </submittedName>
</protein>
<dbReference type="PANTHER" id="PTHR30383:SF29">
    <property type="entry name" value="SGNH HYDROLASE-TYPE ESTERASE DOMAIN-CONTAINING PROTEIN"/>
    <property type="match status" value="1"/>
</dbReference>
<organism evidence="3 4">
    <name type="scientific">Capnocytophaga cynodegmi</name>
    <dbReference type="NCBI Taxonomy" id="28189"/>
    <lineage>
        <taxon>Bacteria</taxon>
        <taxon>Pseudomonadati</taxon>
        <taxon>Bacteroidota</taxon>
        <taxon>Flavobacteriia</taxon>
        <taxon>Flavobacteriales</taxon>
        <taxon>Flavobacteriaceae</taxon>
        <taxon>Capnocytophaga</taxon>
    </lineage>
</organism>
<dbReference type="Pfam" id="PF01476">
    <property type="entry name" value="LysM"/>
    <property type="match status" value="1"/>
</dbReference>
<dbReference type="InterPro" id="IPR018392">
    <property type="entry name" value="LysM"/>
</dbReference>
<feature type="transmembrane region" description="Helical" evidence="1">
    <location>
        <begin position="29"/>
        <end position="48"/>
    </location>
</feature>
<dbReference type="PANTHER" id="PTHR30383">
    <property type="entry name" value="THIOESTERASE 1/PROTEASE 1/LYSOPHOSPHOLIPASE L1"/>
    <property type="match status" value="1"/>
</dbReference>
<keyword evidence="1" id="KW-0812">Transmembrane</keyword>
<dbReference type="Gene3D" id="3.10.350.10">
    <property type="entry name" value="LysM domain"/>
    <property type="match status" value="1"/>
</dbReference>
<accession>A0A0B7H7J3</accession>
<dbReference type="CDD" id="cd00118">
    <property type="entry name" value="LysM"/>
    <property type="match status" value="1"/>
</dbReference>
<evidence type="ECO:0000313" key="4">
    <source>
        <dbReference type="Proteomes" id="UP000038083"/>
    </source>
</evidence>
<name>A0A0B7H7J3_9FLAO</name>
<keyword evidence="1" id="KW-0472">Membrane</keyword>
<dbReference type="Gene3D" id="3.40.50.1110">
    <property type="entry name" value="SGNH hydrolase"/>
    <property type="match status" value="2"/>
</dbReference>
<gene>
    <name evidence="3" type="ORF">CCYN74_10182</name>
</gene>
<feature type="domain" description="LysM" evidence="2">
    <location>
        <begin position="255"/>
        <end position="298"/>
    </location>
</feature>
<dbReference type="Pfam" id="PF13472">
    <property type="entry name" value="Lipase_GDSL_2"/>
    <property type="match status" value="1"/>
</dbReference>
<dbReference type="EMBL" id="CDOG01000001">
    <property type="protein sequence ID" value="CEN33892.1"/>
    <property type="molecule type" value="Genomic_DNA"/>
</dbReference>
<dbReference type="SUPFAM" id="SSF54106">
    <property type="entry name" value="LysM domain"/>
    <property type="match status" value="1"/>
</dbReference>
<keyword evidence="1" id="KW-1133">Transmembrane helix</keyword>